<protein>
    <recommendedName>
        <fullName evidence="3">YrdC-like domain-containing protein</fullName>
    </recommendedName>
</protein>
<dbReference type="Proteomes" id="UP000678317">
    <property type="component" value="Unassembled WGS sequence"/>
</dbReference>
<evidence type="ECO:0000313" key="2">
    <source>
        <dbReference type="Proteomes" id="UP000678317"/>
    </source>
</evidence>
<reference evidence="1 2" key="1">
    <citation type="submission" date="2021-03" db="EMBL/GenBank/DDBJ databases">
        <title>novel species in genus Cellulomonas.</title>
        <authorList>
            <person name="Zhang G."/>
        </authorList>
    </citation>
    <scope>NUCLEOTIDE SEQUENCE [LARGE SCALE GENOMIC DNA]</scope>
    <source>
        <strain evidence="2">zg-ZUI188</strain>
    </source>
</reference>
<dbReference type="EMBL" id="JAGFBM010000009">
    <property type="protein sequence ID" value="MBO3085972.1"/>
    <property type="molecule type" value="Genomic_DNA"/>
</dbReference>
<name>A0ABS3SJP6_9CELL</name>
<sequence>MPHDRARRVLDRPADARFAAALLGDGLPVAHGFGGIYALTARGDAVRRVNALKGRPLDQTGSVTAPTGRVLDAFDLSALPPAVSPGLVQDVVDAFGALGPFGFRGPAAAHLPVGLTARDGTATTTQVIVPGDACPSQVFLAAAARAAGDLPLAITSANRSRHVTGGLDAPVHWRIDGLRAELGHPGLVFLEHDDEAAARARFPRHTTVSTTILALHRAERSHGRVHLVLERHGSLHVDDVTRVLHGLGLGLVVGERARTRLAPRVYEPVRRDGRVGQGAGR</sequence>
<gene>
    <name evidence="1" type="ORF">J4035_15120</name>
</gene>
<evidence type="ECO:0000313" key="1">
    <source>
        <dbReference type="EMBL" id="MBO3085972.1"/>
    </source>
</evidence>
<keyword evidence="2" id="KW-1185">Reference proteome</keyword>
<proteinExistence type="predicted"/>
<evidence type="ECO:0008006" key="3">
    <source>
        <dbReference type="Google" id="ProtNLM"/>
    </source>
</evidence>
<accession>A0ABS3SJP6</accession>
<organism evidence="1 2">
    <name type="scientific">Cellulomonas fengjieae</name>
    <dbReference type="NCBI Taxonomy" id="2819978"/>
    <lineage>
        <taxon>Bacteria</taxon>
        <taxon>Bacillati</taxon>
        <taxon>Actinomycetota</taxon>
        <taxon>Actinomycetes</taxon>
        <taxon>Micrococcales</taxon>
        <taxon>Cellulomonadaceae</taxon>
        <taxon>Cellulomonas</taxon>
    </lineage>
</organism>
<dbReference type="Gene3D" id="3.90.870.10">
    <property type="entry name" value="DHBP synthase"/>
    <property type="match status" value="1"/>
</dbReference>
<dbReference type="RefSeq" id="WP_208290157.1">
    <property type="nucleotide sequence ID" value="NZ_CP074404.1"/>
</dbReference>
<comment type="caution">
    <text evidence="1">The sequence shown here is derived from an EMBL/GenBank/DDBJ whole genome shotgun (WGS) entry which is preliminary data.</text>
</comment>